<name>A0A183BZ83_GLOPA</name>
<keyword evidence="2" id="KW-1185">Reference proteome</keyword>
<dbReference type="WBParaSite" id="GPLIN_000592400">
    <property type="protein sequence ID" value="GPLIN_000592400"/>
    <property type="gene ID" value="GPLIN_000592400"/>
</dbReference>
<reference evidence="2" key="1">
    <citation type="submission" date="2013-12" db="EMBL/GenBank/DDBJ databases">
        <authorList>
            <person name="Aslett M."/>
        </authorList>
    </citation>
    <scope>NUCLEOTIDE SEQUENCE [LARGE SCALE GENOMIC DNA]</scope>
    <source>
        <strain evidence="2">Lindley</strain>
    </source>
</reference>
<dbReference type="AlphaFoldDB" id="A0A183BZ83"/>
<organism evidence="2 3">
    <name type="scientific">Globodera pallida</name>
    <name type="common">Potato cyst nematode worm</name>
    <name type="synonym">Heterodera pallida</name>
    <dbReference type="NCBI Taxonomy" id="36090"/>
    <lineage>
        <taxon>Eukaryota</taxon>
        <taxon>Metazoa</taxon>
        <taxon>Ecdysozoa</taxon>
        <taxon>Nematoda</taxon>
        <taxon>Chromadorea</taxon>
        <taxon>Rhabditida</taxon>
        <taxon>Tylenchina</taxon>
        <taxon>Tylenchomorpha</taxon>
        <taxon>Tylenchoidea</taxon>
        <taxon>Heteroderidae</taxon>
        <taxon>Heteroderinae</taxon>
        <taxon>Globodera</taxon>
    </lineage>
</organism>
<dbReference type="PANTHER" id="PTHR22898:SF3">
    <property type="entry name" value="ALPHA-1,2-FUCOSYLTRANSFERASE-RELATED"/>
    <property type="match status" value="1"/>
</dbReference>
<proteinExistence type="predicted"/>
<feature type="compositionally biased region" description="Basic and acidic residues" evidence="1">
    <location>
        <begin position="13"/>
        <end position="33"/>
    </location>
</feature>
<dbReference type="Proteomes" id="UP000050741">
    <property type="component" value="Unassembled WGS sequence"/>
</dbReference>
<evidence type="ECO:0000256" key="1">
    <source>
        <dbReference type="SAM" id="MobiDB-lite"/>
    </source>
</evidence>
<feature type="region of interest" description="Disordered" evidence="1">
    <location>
        <begin position="1"/>
        <end position="34"/>
    </location>
</feature>
<evidence type="ECO:0000313" key="2">
    <source>
        <dbReference type="Proteomes" id="UP000050741"/>
    </source>
</evidence>
<accession>A0A183BZ83</accession>
<dbReference type="PANTHER" id="PTHR22898">
    <property type="entry name" value="UNCHARACTERIZED GLYCOSOL TRANSFERASE-RELATED"/>
    <property type="match status" value="1"/>
</dbReference>
<evidence type="ECO:0000313" key="3">
    <source>
        <dbReference type="WBParaSite" id="GPLIN_000592400"/>
    </source>
</evidence>
<protein>
    <submittedName>
        <fullName evidence="3">Uncharacterized protein</fullName>
    </submittedName>
</protein>
<feature type="compositionally biased region" description="Polar residues" evidence="1">
    <location>
        <begin position="1"/>
        <end position="11"/>
    </location>
</feature>
<dbReference type="InterPro" id="IPR052501">
    <property type="entry name" value="Alpha-1-2_FucT"/>
</dbReference>
<sequence>MTSSANGNNGNKLEPKLHQQQAEEEKKSEKNETKLGFQESWIDQQERELADLLSLGQCNNTLKIICDDDDEPRLPPLNDWSAMCRGISIERDFDSLMRPNCRNRYLLPDYTYCSGLGNQMYRFASLYGIGRASCRRPIFKKGDQECVNGERQKELWRHHDRETPDEIEQLFPLYNSQLKYINFSEISASDIRYVDGFATKCCTYDDPARLQLHAMKEKFVQFKKTDFLQHYKFFDARRKDMRQIFQFAPKICKSVLASKCKLFGTDRTSYKLCVHNRLSDFVQSGWQSDLHFAVNATKYIVNELKPKFGNISVVLLGSERDFLDKIEQKLDKNVSFK</sequence>
<reference evidence="3" key="3">
    <citation type="submission" date="2016-06" db="UniProtKB">
        <authorList>
            <consortium name="WormBaseParasite"/>
        </authorList>
    </citation>
    <scope>IDENTIFICATION</scope>
</reference>
<reference evidence="2" key="2">
    <citation type="submission" date="2014-05" db="EMBL/GenBank/DDBJ databases">
        <title>The genome and life-stage specific transcriptomes of Globodera pallida elucidate key aspects of plant parasitism by a cyst nematode.</title>
        <authorList>
            <person name="Cotton J.A."/>
            <person name="Lilley C.J."/>
            <person name="Jones L.M."/>
            <person name="Kikuchi T."/>
            <person name="Reid A.J."/>
            <person name="Thorpe P."/>
            <person name="Tsai I.J."/>
            <person name="Beasley H."/>
            <person name="Blok V."/>
            <person name="Cock P.J.A."/>
            <person name="Van den Akker S.E."/>
            <person name="Holroyd N."/>
            <person name="Hunt M."/>
            <person name="Mantelin S."/>
            <person name="Naghra H."/>
            <person name="Pain A."/>
            <person name="Palomares-Rius J.E."/>
            <person name="Zarowiecki M."/>
            <person name="Berriman M."/>
            <person name="Jones J.T."/>
            <person name="Urwin P.E."/>
        </authorList>
    </citation>
    <scope>NUCLEOTIDE SEQUENCE [LARGE SCALE GENOMIC DNA]</scope>
    <source>
        <strain evidence="2">Lindley</strain>
    </source>
</reference>